<dbReference type="STRING" id="1538553.JT25_015025"/>
<dbReference type="Pfam" id="PF00700">
    <property type="entry name" value="Flagellin_C"/>
    <property type="match status" value="1"/>
</dbReference>
<keyword evidence="7" id="KW-0282">Flagellum</keyword>
<organism evidence="7 8">
    <name type="scientific">Methylomonas denitrificans</name>
    <dbReference type="NCBI Taxonomy" id="1538553"/>
    <lineage>
        <taxon>Bacteria</taxon>
        <taxon>Pseudomonadati</taxon>
        <taxon>Pseudomonadota</taxon>
        <taxon>Gammaproteobacteria</taxon>
        <taxon>Methylococcales</taxon>
        <taxon>Methylococcaceae</taxon>
        <taxon>Methylomonas</taxon>
    </lineage>
</organism>
<dbReference type="InterPro" id="IPR046358">
    <property type="entry name" value="Flagellin_C"/>
</dbReference>
<dbReference type="InterPro" id="IPR042187">
    <property type="entry name" value="Flagellin_C_sub2"/>
</dbReference>
<protein>
    <recommendedName>
        <fullName evidence="4">Flagellin</fullName>
    </recommendedName>
</protein>
<keyword evidence="7" id="KW-0969">Cilium</keyword>
<comment type="subcellular location">
    <subcellularLocation>
        <location evidence="4">Secreted</location>
    </subcellularLocation>
    <subcellularLocation>
        <location evidence="4">Bacterial flagellum</location>
    </subcellularLocation>
</comment>
<feature type="domain" description="Flagellin C-terminal" evidence="6">
    <location>
        <begin position="199"/>
        <end position="284"/>
    </location>
</feature>
<sequence length="285" mass="30282">MPSSMVINTNIASLNSQKFLTRTNDSLQMSMERLSSGLRVNSAKDDAAGLAIADRMTSQIRGMTVAMRNANDGISMAQTAEAGMGTITETLQRMRDLAVQAANRAAVSGSDRDKLQTEFRQLGSEVKRIIQNTEFNGKKILNGSLIGANFQVGANTAADNQVSVTVSDLIKVTSLSALFGTAGYSIGSGAASTKVRSAISAIDTAIKRIDTFRSNLGAIQNRFMTTISNLQSSIENQSSARSRIMDADFASETANLSRSQILQQAGTAMLAQANQVTQGVLSLLK</sequence>
<dbReference type="GO" id="GO:0005198">
    <property type="term" value="F:structural molecule activity"/>
    <property type="evidence" value="ECO:0007669"/>
    <property type="project" value="UniProtKB-UniRule"/>
</dbReference>
<evidence type="ECO:0000256" key="3">
    <source>
        <dbReference type="ARBA" id="ARBA00023143"/>
    </source>
</evidence>
<dbReference type="PANTHER" id="PTHR42792">
    <property type="entry name" value="FLAGELLIN"/>
    <property type="match status" value="1"/>
</dbReference>
<dbReference type="KEGG" id="mdn:JT25_015025"/>
<dbReference type="Gene3D" id="6.10.10.10">
    <property type="entry name" value="Flagellar export chaperone, C-terminal domain"/>
    <property type="match status" value="1"/>
</dbReference>
<feature type="domain" description="Flagellin N-terminal" evidence="5">
    <location>
        <begin position="7"/>
        <end position="144"/>
    </location>
</feature>
<name>A0A126T6R5_9GAMM</name>
<keyword evidence="2 4" id="KW-0964">Secreted</keyword>
<dbReference type="AlphaFoldDB" id="A0A126T6R5"/>
<gene>
    <name evidence="7" type="ORF">JT25_015025</name>
</gene>
<dbReference type="PANTHER" id="PTHR42792:SF2">
    <property type="entry name" value="FLAGELLIN"/>
    <property type="match status" value="1"/>
</dbReference>
<dbReference type="PRINTS" id="PR00207">
    <property type="entry name" value="FLAGELLIN"/>
</dbReference>
<evidence type="ECO:0000259" key="5">
    <source>
        <dbReference type="Pfam" id="PF00669"/>
    </source>
</evidence>
<dbReference type="Proteomes" id="UP000030512">
    <property type="component" value="Chromosome"/>
</dbReference>
<keyword evidence="3 4" id="KW-0975">Bacterial flagellum</keyword>
<evidence type="ECO:0000256" key="2">
    <source>
        <dbReference type="ARBA" id="ARBA00022525"/>
    </source>
</evidence>
<dbReference type="Pfam" id="PF00669">
    <property type="entry name" value="Flagellin_N"/>
    <property type="match status" value="1"/>
</dbReference>
<dbReference type="EMBL" id="CP014476">
    <property type="protein sequence ID" value="AMK77772.1"/>
    <property type="molecule type" value="Genomic_DNA"/>
</dbReference>
<dbReference type="Gene3D" id="1.20.1330.10">
    <property type="entry name" value="f41 fragment of flagellin, N-terminal domain"/>
    <property type="match status" value="1"/>
</dbReference>
<keyword evidence="7" id="KW-0966">Cell projection</keyword>
<dbReference type="GO" id="GO:0009288">
    <property type="term" value="C:bacterial-type flagellum"/>
    <property type="evidence" value="ECO:0007669"/>
    <property type="project" value="UniProtKB-SubCell"/>
</dbReference>
<evidence type="ECO:0000313" key="7">
    <source>
        <dbReference type="EMBL" id="AMK77772.1"/>
    </source>
</evidence>
<evidence type="ECO:0000256" key="1">
    <source>
        <dbReference type="ARBA" id="ARBA00005709"/>
    </source>
</evidence>
<keyword evidence="8" id="KW-1185">Reference proteome</keyword>
<dbReference type="SUPFAM" id="SSF64518">
    <property type="entry name" value="Phase 1 flagellin"/>
    <property type="match status" value="1"/>
</dbReference>
<reference evidence="7 8" key="1">
    <citation type="journal article" date="2015" name="Environ. Microbiol.">
        <title>Methane oxidation coupled to nitrate reduction under hypoxia by the Gammaproteobacterium Methylomonas denitrificans, sp. nov. type strain FJG1.</title>
        <authorList>
            <person name="Kits K.D."/>
            <person name="Klotz M.G."/>
            <person name="Stein L.Y."/>
        </authorList>
    </citation>
    <scope>NUCLEOTIDE SEQUENCE [LARGE SCALE GENOMIC DNA]</scope>
    <source>
        <strain evidence="7 8">FJG1</strain>
    </source>
</reference>
<evidence type="ECO:0000259" key="6">
    <source>
        <dbReference type="Pfam" id="PF00700"/>
    </source>
</evidence>
<comment type="function">
    <text evidence="4">Flagellin is the subunit protein which polymerizes to form the filaments of bacterial flagella.</text>
</comment>
<accession>A0A126T6R5</accession>
<evidence type="ECO:0000256" key="4">
    <source>
        <dbReference type="RuleBase" id="RU362073"/>
    </source>
</evidence>
<dbReference type="RefSeq" id="WP_036276946.1">
    <property type="nucleotide sequence ID" value="NZ_CP014476.1"/>
</dbReference>
<dbReference type="InterPro" id="IPR001492">
    <property type="entry name" value="Flagellin"/>
</dbReference>
<proteinExistence type="inferred from homology"/>
<dbReference type="GO" id="GO:0005576">
    <property type="term" value="C:extracellular region"/>
    <property type="evidence" value="ECO:0007669"/>
    <property type="project" value="UniProtKB-SubCell"/>
</dbReference>
<evidence type="ECO:0000313" key="8">
    <source>
        <dbReference type="Proteomes" id="UP000030512"/>
    </source>
</evidence>
<comment type="similarity">
    <text evidence="1 4">Belongs to the bacterial flagellin family.</text>
</comment>
<dbReference type="InterPro" id="IPR001029">
    <property type="entry name" value="Flagellin_N"/>
</dbReference>